<name>A0A2T0R762_9ACTN</name>
<feature type="compositionally biased region" description="Low complexity" evidence="1">
    <location>
        <begin position="1"/>
        <end position="26"/>
    </location>
</feature>
<dbReference type="Proteomes" id="UP000239209">
    <property type="component" value="Unassembled WGS sequence"/>
</dbReference>
<accession>A0A2T0R762</accession>
<comment type="caution">
    <text evidence="2">The sequence shown here is derived from an EMBL/GenBank/DDBJ whole genome shotgun (WGS) entry which is preliminary data.</text>
</comment>
<reference evidence="2 3" key="1">
    <citation type="submission" date="2018-03" db="EMBL/GenBank/DDBJ databases">
        <title>Genomic Encyclopedia of Archaeal and Bacterial Type Strains, Phase II (KMG-II): from individual species to whole genera.</title>
        <authorList>
            <person name="Goeker M."/>
        </authorList>
    </citation>
    <scope>NUCLEOTIDE SEQUENCE [LARGE SCALE GENOMIC DNA]</scope>
    <source>
        <strain evidence="2 3">DSM 45348</strain>
    </source>
</reference>
<evidence type="ECO:0000256" key="1">
    <source>
        <dbReference type="SAM" id="MobiDB-lite"/>
    </source>
</evidence>
<feature type="region of interest" description="Disordered" evidence="1">
    <location>
        <begin position="1"/>
        <end position="37"/>
    </location>
</feature>
<protein>
    <submittedName>
        <fullName evidence="2">Uncharacterized protein</fullName>
    </submittedName>
</protein>
<evidence type="ECO:0000313" key="3">
    <source>
        <dbReference type="Proteomes" id="UP000239209"/>
    </source>
</evidence>
<dbReference type="EMBL" id="PVZG01000062">
    <property type="protein sequence ID" value="PRY16983.1"/>
    <property type="molecule type" value="Genomic_DNA"/>
</dbReference>
<keyword evidence="3" id="KW-1185">Reference proteome</keyword>
<proteinExistence type="predicted"/>
<dbReference type="AlphaFoldDB" id="A0A2T0R762"/>
<organism evidence="2 3">
    <name type="scientific">Pseudosporangium ferrugineum</name>
    <dbReference type="NCBI Taxonomy" id="439699"/>
    <lineage>
        <taxon>Bacteria</taxon>
        <taxon>Bacillati</taxon>
        <taxon>Actinomycetota</taxon>
        <taxon>Actinomycetes</taxon>
        <taxon>Micromonosporales</taxon>
        <taxon>Micromonosporaceae</taxon>
        <taxon>Pseudosporangium</taxon>
    </lineage>
</organism>
<gene>
    <name evidence="2" type="ORF">CLV70_1624</name>
</gene>
<sequence>MVTTREATGTGVTTHAAAAGTSVTAGEQNVTGDMAPP</sequence>
<evidence type="ECO:0000313" key="2">
    <source>
        <dbReference type="EMBL" id="PRY16983.1"/>
    </source>
</evidence>